<evidence type="ECO:0000313" key="2">
    <source>
        <dbReference type="EMBL" id="NXX91001.1"/>
    </source>
</evidence>
<dbReference type="GO" id="GO:0016301">
    <property type="term" value="F:kinase activity"/>
    <property type="evidence" value="ECO:0007669"/>
    <property type="project" value="UniProtKB-KW"/>
</dbReference>
<dbReference type="InterPro" id="IPR027417">
    <property type="entry name" value="P-loop_NTPase"/>
</dbReference>
<feature type="region of interest" description="Disordered" evidence="1">
    <location>
        <begin position="275"/>
        <end position="296"/>
    </location>
</feature>
<organism evidence="2 3">
    <name type="scientific">Centropus bengalensis</name>
    <name type="common">lesser coucal</name>
    <dbReference type="NCBI Taxonomy" id="1463675"/>
    <lineage>
        <taxon>Eukaryota</taxon>
        <taxon>Metazoa</taxon>
        <taxon>Chordata</taxon>
        <taxon>Craniata</taxon>
        <taxon>Vertebrata</taxon>
        <taxon>Euteleostomi</taxon>
        <taxon>Archelosauria</taxon>
        <taxon>Archosauria</taxon>
        <taxon>Dinosauria</taxon>
        <taxon>Saurischia</taxon>
        <taxon>Theropoda</taxon>
        <taxon>Coelurosauria</taxon>
        <taxon>Aves</taxon>
        <taxon>Neognathae</taxon>
        <taxon>Neoaves</taxon>
        <taxon>Otidimorphae</taxon>
        <taxon>Cuculiformes</taxon>
        <taxon>Centropidae</taxon>
        <taxon>Centropus</taxon>
    </lineage>
</organism>
<keyword evidence="3" id="KW-1185">Reference proteome</keyword>
<feature type="non-terminal residue" evidence="2">
    <location>
        <position position="296"/>
    </location>
</feature>
<dbReference type="Proteomes" id="UP000632886">
    <property type="component" value="Unassembled WGS sequence"/>
</dbReference>
<sequence>ENIEQVRRDTVENAMKVVKNRLELENQKSEESGMSEVTADHPEVQAMVEEAVKIASVSEITLSPEMCAEVLERTITELMKKNKDRFPGAPEKGGWVVDNYPLSADHWSALSEKGLLPDTVVCLKDTENNGACVLRRAYLAKKDEINAQISKRLRDEALEKNEEERNLKIILQHNDNLKYKAFSRSITFYMLFHFIPGFAEGDFPDLPEMETIKKKIDLFMHDWKAVETEIEESPQVQVVVLEIAEQTPETLLNQIVLVMEKPFKYHGWELSDEDLNEEADDLAAEEKDEGQEEAEE</sequence>
<keyword evidence="2" id="KW-0418">Kinase</keyword>
<feature type="non-terminal residue" evidence="2">
    <location>
        <position position="1"/>
    </location>
</feature>
<reference evidence="2 3" key="1">
    <citation type="submission" date="2020-02" db="EMBL/GenBank/DDBJ databases">
        <title>Bird 10,000 Genomes (B10K) Project - Family phase.</title>
        <authorList>
            <person name="Zhang G."/>
        </authorList>
    </citation>
    <scope>NUCLEOTIDE SEQUENCE [LARGE SCALE GENOMIC DNA]</scope>
    <source>
        <strain evidence="2">B10K-DU-017-21</strain>
    </source>
</reference>
<proteinExistence type="predicted"/>
<gene>
    <name evidence="2" type="primary">Ak9_2</name>
    <name evidence="2" type="ORF">CENBEN_R14858</name>
</gene>
<comment type="caution">
    <text evidence="2">The sequence shown here is derived from an EMBL/GenBank/DDBJ whole genome shotgun (WGS) entry which is preliminary data.</text>
</comment>
<keyword evidence="2" id="KW-0808">Transferase</keyword>
<evidence type="ECO:0000313" key="3">
    <source>
        <dbReference type="Proteomes" id="UP000632886"/>
    </source>
</evidence>
<accession>A0A852LFS7</accession>
<dbReference type="EMBL" id="WBNK01000203">
    <property type="protein sequence ID" value="NXX91001.1"/>
    <property type="molecule type" value="Genomic_DNA"/>
</dbReference>
<evidence type="ECO:0000256" key="1">
    <source>
        <dbReference type="SAM" id="MobiDB-lite"/>
    </source>
</evidence>
<name>A0A852LFS7_9AVES</name>
<protein>
    <submittedName>
        <fullName evidence="2">KAD9 kinase</fullName>
    </submittedName>
</protein>
<dbReference type="Gene3D" id="3.40.50.300">
    <property type="entry name" value="P-loop containing nucleotide triphosphate hydrolases"/>
    <property type="match status" value="1"/>
</dbReference>
<dbReference type="AlphaFoldDB" id="A0A852LFS7"/>